<accession>A0AA42CCA5</accession>
<comment type="similarity">
    <text evidence="2 7">Belongs to the DedA family.</text>
</comment>
<feature type="transmembrane region" description="Helical" evidence="7">
    <location>
        <begin position="61"/>
        <end position="81"/>
    </location>
</feature>
<keyword evidence="6 7" id="KW-0472">Membrane</keyword>
<evidence type="ECO:0000256" key="6">
    <source>
        <dbReference type="ARBA" id="ARBA00023136"/>
    </source>
</evidence>
<protein>
    <submittedName>
        <fullName evidence="9">DedA family protein</fullName>
    </submittedName>
</protein>
<keyword evidence="5 7" id="KW-1133">Transmembrane helix</keyword>
<dbReference type="PANTHER" id="PTHR30353:SF15">
    <property type="entry name" value="INNER MEMBRANE PROTEIN YABI"/>
    <property type="match status" value="1"/>
</dbReference>
<evidence type="ECO:0000259" key="8">
    <source>
        <dbReference type="Pfam" id="PF09335"/>
    </source>
</evidence>
<feature type="domain" description="VTT" evidence="8">
    <location>
        <begin position="40"/>
        <end position="164"/>
    </location>
</feature>
<sequence length="171" mass="19044">MFQSLIHGLIDFVQAHAEWAVPIAFVLSFLKALAFVTMVVPGITVMLAIGTLIGASGIDFVPVWLAVSLGAGLGDWVSYAIGFRIKDRARHVWPLSRHPDLLPRGERFFRRWGAMSVVLCRFFSPLRATIPLLCGIFEMPWGVFQLANWFSAFLWALVLLAPGSLLGGWFR</sequence>
<evidence type="ECO:0000256" key="7">
    <source>
        <dbReference type="RuleBase" id="RU367016"/>
    </source>
</evidence>
<dbReference type="RefSeq" id="WP_264711567.1">
    <property type="nucleotide sequence ID" value="NZ_JAPDNT010000001.1"/>
</dbReference>
<dbReference type="EMBL" id="JAPDNT010000001">
    <property type="protein sequence ID" value="MCW3472983.1"/>
    <property type="molecule type" value="Genomic_DNA"/>
</dbReference>
<dbReference type="Proteomes" id="UP001165679">
    <property type="component" value="Unassembled WGS sequence"/>
</dbReference>
<evidence type="ECO:0000313" key="10">
    <source>
        <dbReference type="Proteomes" id="UP001165679"/>
    </source>
</evidence>
<feature type="transmembrane region" description="Helical" evidence="7">
    <location>
        <begin position="112"/>
        <end position="130"/>
    </location>
</feature>
<proteinExistence type="inferred from homology"/>
<dbReference type="PANTHER" id="PTHR30353">
    <property type="entry name" value="INNER MEMBRANE PROTEIN DEDA-RELATED"/>
    <property type="match status" value="1"/>
</dbReference>
<evidence type="ECO:0000256" key="3">
    <source>
        <dbReference type="ARBA" id="ARBA00022475"/>
    </source>
</evidence>
<evidence type="ECO:0000313" key="9">
    <source>
        <dbReference type="EMBL" id="MCW3472983.1"/>
    </source>
</evidence>
<feature type="transmembrane region" description="Helical" evidence="7">
    <location>
        <begin position="150"/>
        <end position="170"/>
    </location>
</feature>
<organism evidence="9 10">
    <name type="scientific">Limobrevibacterium gyesilva</name>
    <dbReference type="NCBI Taxonomy" id="2991712"/>
    <lineage>
        <taxon>Bacteria</taxon>
        <taxon>Pseudomonadati</taxon>
        <taxon>Pseudomonadota</taxon>
        <taxon>Alphaproteobacteria</taxon>
        <taxon>Acetobacterales</taxon>
        <taxon>Acetobacteraceae</taxon>
        <taxon>Limobrevibacterium</taxon>
    </lineage>
</organism>
<feature type="transmembrane region" description="Helical" evidence="7">
    <location>
        <begin position="32"/>
        <end position="55"/>
    </location>
</feature>
<evidence type="ECO:0000256" key="4">
    <source>
        <dbReference type="ARBA" id="ARBA00022692"/>
    </source>
</evidence>
<evidence type="ECO:0000256" key="2">
    <source>
        <dbReference type="ARBA" id="ARBA00010792"/>
    </source>
</evidence>
<dbReference type="InterPro" id="IPR032816">
    <property type="entry name" value="VTT_dom"/>
</dbReference>
<keyword evidence="4 7" id="KW-0812">Transmembrane</keyword>
<reference evidence="9" key="1">
    <citation type="submission" date="2022-09" db="EMBL/GenBank/DDBJ databases">
        <title>Rhodovastum sp. nov. RN2-1 isolated from soil in Seongnam, South Korea.</title>
        <authorList>
            <person name="Le N.T."/>
        </authorList>
    </citation>
    <scope>NUCLEOTIDE SEQUENCE</scope>
    <source>
        <strain evidence="9">RN2-1</strain>
    </source>
</reference>
<dbReference type="InterPro" id="IPR032818">
    <property type="entry name" value="DedA-like"/>
</dbReference>
<dbReference type="Pfam" id="PF09335">
    <property type="entry name" value="VTT_dom"/>
    <property type="match status" value="1"/>
</dbReference>
<keyword evidence="10" id="KW-1185">Reference proteome</keyword>
<evidence type="ECO:0000256" key="1">
    <source>
        <dbReference type="ARBA" id="ARBA00004651"/>
    </source>
</evidence>
<dbReference type="GO" id="GO:0005886">
    <property type="term" value="C:plasma membrane"/>
    <property type="evidence" value="ECO:0007669"/>
    <property type="project" value="UniProtKB-SubCell"/>
</dbReference>
<comment type="caution">
    <text evidence="9">The sequence shown here is derived from an EMBL/GenBank/DDBJ whole genome shotgun (WGS) entry which is preliminary data.</text>
</comment>
<dbReference type="AlphaFoldDB" id="A0AA42CCA5"/>
<comment type="subcellular location">
    <subcellularLocation>
        <location evidence="1 7">Cell membrane</location>
        <topology evidence="1 7">Multi-pass membrane protein</topology>
    </subcellularLocation>
</comment>
<evidence type="ECO:0000256" key="5">
    <source>
        <dbReference type="ARBA" id="ARBA00022989"/>
    </source>
</evidence>
<reference evidence="9" key="2">
    <citation type="submission" date="2022-10" db="EMBL/GenBank/DDBJ databases">
        <authorList>
            <person name="Trinh H.N."/>
        </authorList>
    </citation>
    <scope>NUCLEOTIDE SEQUENCE</scope>
    <source>
        <strain evidence="9">RN2-1</strain>
    </source>
</reference>
<keyword evidence="3 7" id="KW-1003">Cell membrane</keyword>
<gene>
    <name evidence="9" type="ORF">OL599_00190</name>
</gene>
<name>A0AA42CCA5_9PROT</name>